<reference evidence="7 8" key="1">
    <citation type="submission" date="2020-08" db="EMBL/GenBank/DDBJ databases">
        <title>Genomic Encyclopedia of Type Strains, Phase III (KMG-III): the genomes of soil and plant-associated and newly described type strains.</title>
        <authorList>
            <person name="Whitman W."/>
        </authorList>
    </citation>
    <scope>NUCLEOTIDE SEQUENCE [LARGE SCALE GENOMIC DNA]</scope>
    <source>
        <strain evidence="7 8">CECT 7282</strain>
    </source>
</reference>
<evidence type="ECO:0000256" key="1">
    <source>
        <dbReference type="ARBA" id="ARBA00022617"/>
    </source>
</evidence>
<dbReference type="PANTHER" id="PTHR30600">
    <property type="entry name" value="CYTOCHROME C PEROXIDASE-RELATED"/>
    <property type="match status" value="1"/>
</dbReference>
<dbReference type="Gene3D" id="1.10.760.10">
    <property type="entry name" value="Cytochrome c-like domain"/>
    <property type="match status" value="1"/>
</dbReference>
<name>A0A839V2I5_9GAMM</name>
<keyword evidence="8" id="KW-1185">Reference proteome</keyword>
<dbReference type="RefSeq" id="WP_183324659.1">
    <property type="nucleotide sequence ID" value="NZ_JACHXP010000004.1"/>
</dbReference>
<evidence type="ECO:0000256" key="3">
    <source>
        <dbReference type="ARBA" id="ARBA00023004"/>
    </source>
</evidence>
<dbReference type="GO" id="GO:0009055">
    <property type="term" value="F:electron transfer activity"/>
    <property type="evidence" value="ECO:0007669"/>
    <property type="project" value="InterPro"/>
</dbReference>
<dbReference type="EMBL" id="JACHXP010000004">
    <property type="protein sequence ID" value="MBB3189913.1"/>
    <property type="molecule type" value="Genomic_DNA"/>
</dbReference>
<accession>A0A839V2I5</accession>
<gene>
    <name evidence="7" type="ORF">FHR94_001137</name>
</gene>
<dbReference type="InterPro" id="IPR036909">
    <property type="entry name" value="Cyt_c-like_dom_sf"/>
</dbReference>
<keyword evidence="5" id="KW-0472">Membrane</keyword>
<organism evidence="7 8">
    <name type="scientific">Halomonas cerina</name>
    <dbReference type="NCBI Taxonomy" id="447424"/>
    <lineage>
        <taxon>Bacteria</taxon>
        <taxon>Pseudomonadati</taxon>
        <taxon>Pseudomonadota</taxon>
        <taxon>Gammaproteobacteria</taxon>
        <taxon>Oceanospirillales</taxon>
        <taxon>Halomonadaceae</taxon>
        <taxon>Halomonas</taxon>
    </lineage>
</organism>
<keyword evidence="1 4" id="KW-0349">Heme</keyword>
<evidence type="ECO:0000313" key="8">
    <source>
        <dbReference type="Proteomes" id="UP000547614"/>
    </source>
</evidence>
<dbReference type="GO" id="GO:0004130">
    <property type="term" value="F:cytochrome-c peroxidase activity"/>
    <property type="evidence" value="ECO:0007669"/>
    <property type="project" value="TreeGrafter"/>
</dbReference>
<dbReference type="Proteomes" id="UP000547614">
    <property type="component" value="Unassembled WGS sequence"/>
</dbReference>
<evidence type="ECO:0000256" key="5">
    <source>
        <dbReference type="SAM" id="Phobius"/>
    </source>
</evidence>
<dbReference type="Pfam" id="PF21419">
    <property type="entry name" value="RoxA-like_Cyt-c"/>
    <property type="match status" value="1"/>
</dbReference>
<comment type="caution">
    <text evidence="7">The sequence shown here is derived from an EMBL/GenBank/DDBJ whole genome shotgun (WGS) entry which is preliminary data.</text>
</comment>
<feature type="transmembrane region" description="Helical" evidence="5">
    <location>
        <begin position="25"/>
        <end position="48"/>
    </location>
</feature>
<dbReference type="PROSITE" id="PS51007">
    <property type="entry name" value="CYTC"/>
    <property type="match status" value="1"/>
</dbReference>
<evidence type="ECO:0000259" key="6">
    <source>
        <dbReference type="PROSITE" id="PS51007"/>
    </source>
</evidence>
<dbReference type="AlphaFoldDB" id="A0A839V2I5"/>
<dbReference type="InterPro" id="IPR009056">
    <property type="entry name" value="Cyt_c-like_dom"/>
</dbReference>
<evidence type="ECO:0000313" key="7">
    <source>
        <dbReference type="EMBL" id="MBB3189913.1"/>
    </source>
</evidence>
<keyword evidence="2 4" id="KW-0479">Metal-binding</keyword>
<keyword evidence="3 4" id="KW-0408">Iron</keyword>
<keyword evidence="5" id="KW-1133">Transmembrane helix</keyword>
<dbReference type="GO" id="GO:0020037">
    <property type="term" value="F:heme binding"/>
    <property type="evidence" value="ECO:0007669"/>
    <property type="project" value="InterPro"/>
</dbReference>
<evidence type="ECO:0000256" key="2">
    <source>
        <dbReference type="ARBA" id="ARBA00022723"/>
    </source>
</evidence>
<dbReference type="InterPro" id="IPR051395">
    <property type="entry name" value="Cytochrome_c_Peroxidase/MauG"/>
</dbReference>
<dbReference type="PANTHER" id="PTHR30600:SF9">
    <property type="entry name" value="BLR7738 PROTEIN"/>
    <property type="match status" value="1"/>
</dbReference>
<sequence length="517" mass="57437">MRHQEPPVTAVQQALRRRRRRRLPLTLLALAVVLAGVLVLAIGLPTLWRYSGESVRHYADPETHFWHGSIGSEPASGLPVRLWRVLPELFPETLGEEGYAVFGFLYAPGDSLAAGDLPIGVGTREVRGVELGWLNCAVCHTGTVRHSPEAQPRLISGMPANHLDLYGFITFLMDIADDPRLAPEPVFQAMESQGQELGWIERLIWRHVVLPRVREGLLETRAMLGPLLAVQPSWGPGRVDTFNPYKLIQFDMAVDDLTKAERIGTADFPSIFLQRPRQGMDLHWDGNNASLQERNLSAALGAGVTEESVDHVAIERVADWLLDLAPPASPYQPDPARVTAGKALYMRHCADCHGYQEGERFVFEGERLGTVLSNDVLNADPARLDSYTETLRRDQLTLFADDERYRFRHFRKTDGYANQPLDGLWLRAPYLHNGSVPTLHDLLLPPAERPVAFVRGLDVLDGTKGGFVAPACTPGEPLEKGFCFDTRLPGNGNQGHVYGTGLTAEERAVLLDYLLTF</sequence>
<protein>
    <recommendedName>
        <fullName evidence="6">Cytochrome c domain-containing protein</fullName>
    </recommendedName>
</protein>
<proteinExistence type="predicted"/>
<keyword evidence="5" id="KW-0812">Transmembrane</keyword>
<dbReference type="SUPFAM" id="SSF46626">
    <property type="entry name" value="Cytochrome c"/>
    <property type="match status" value="1"/>
</dbReference>
<dbReference type="GO" id="GO:0046872">
    <property type="term" value="F:metal ion binding"/>
    <property type="evidence" value="ECO:0007669"/>
    <property type="project" value="UniProtKB-KW"/>
</dbReference>
<evidence type="ECO:0000256" key="4">
    <source>
        <dbReference type="PROSITE-ProRule" id="PRU00433"/>
    </source>
</evidence>
<feature type="domain" description="Cytochrome c" evidence="6">
    <location>
        <begin position="336"/>
        <end position="517"/>
    </location>
</feature>